<dbReference type="EMBL" id="RJKE01000001">
    <property type="protein sequence ID" value="ROO88718.1"/>
    <property type="molecule type" value="Genomic_DNA"/>
</dbReference>
<proteinExistence type="predicted"/>
<reference evidence="2 3" key="1">
    <citation type="submission" date="2018-11" db="EMBL/GenBank/DDBJ databases">
        <title>Sequencing the genomes of 1000 actinobacteria strains.</title>
        <authorList>
            <person name="Klenk H.-P."/>
        </authorList>
    </citation>
    <scope>NUCLEOTIDE SEQUENCE [LARGE SCALE GENOMIC DNA]</scope>
    <source>
        <strain evidence="2 3">DSM 44254</strain>
    </source>
</reference>
<evidence type="ECO:0000313" key="2">
    <source>
        <dbReference type="EMBL" id="ROO88718.1"/>
    </source>
</evidence>
<dbReference type="AlphaFoldDB" id="A0A3N1D6H7"/>
<sequence>MSMDITEAAEPPAPGSPDPGTAHLAALAQAVRRGWPELRTELLPPEAGRPERLAVTRADAREEVSCRLDPEAGWHYLWLWPHPRRLAPVSAAASAARTLASALGCRTLTV</sequence>
<protein>
    <submittedName>
        <fullName evidence="2">Uncharacterized protein</fullName>
    </submittedName>
</protein>
<comment type="caution">
    <text evidence="2">The sequence shown here is derived from an EMBL/GenBank/DDBJ whole genome shotgun (WGS) entry which is preliminary data.</text>
</comment>
<name>A0A3N1D6H7_9ACTN</name>
<accession>A0A3N1D6H7</accession>
<organism evidence="2 3">
    <name type="scientific">Actinocorallia herbida</name>
    <dbReference type="NCBI Taxonomy" id="58109"/>
    <lineage>
        <taxon>Bacteria</taxon>
        <taxon>Bacillati</taxon>
        <taxon>Actinomycetota</taxon>
        <taxon>Actinomycetes</taxon>
        <taxon>Streptosporangiales</taxon>
        <taxon>Thermomonosporaceae</taxon>
        <taxon>Actinocorallia</taxon>
    </lineage>
</organism>
<dbReference type="RefSeq" id="WP_148086157.1">
    <property type="nucleotide sequence ID" value="NZ_RJKE01000001.1"/>
</dbReference>
<evidence type="ECO:0000256" key="1">
    <source>
        <dbReference type="SAM" id="MobiDB-lite"/>
    </source>
</evidence>
<gene>
    <name evidence="2" type="ORF">EDD29_6397</name>
</gene>
<keyword evidence="3" id="KW-1185">Reference proteome</keyword>
<dbReference type="Proteomes" id="UP000272400">
    <property type="component" value="Unassembled WGS sequence"/>
</dbReference>
<evidence type="ECO:0000313" key="3">
    <source>
        <dbReference type="Proteomes" id="UP000272400"/>
    </source>
</evidence>
<feature type="region of interest" description="Disordered" evidence="1">
    <location>
        <begin position="1"/>
        <end position="21"/>
    </location>
</feature>